<dbReference type="Gene3D" id="2.130.10.10">
    <property type="entry name" value="YVTN repeat-like/Quinoprotein amine dehydrogenase"/>
    <property type="match status" value="1"/>
</dbReference>
<keyword evidence="7" id="KW-1185">Reference proteome</keyword>
<evidence type="ECO:0000256" key="1">
    <source>
        <dbReference type="ARBA" id="ARBA00007625"/>
    </source>
</evidence>
<dbReference type="Pfam" id="PF00400">
    <property type="entry name" value="WD40"/>
    <property type="match status" value="1"/>
</dbReference>
<comment type="caution">
    <text evidence="6">The sequence shown here is derived from an EMBL/GenBank/DDBJ whole genome shotgun (WGS) entry which is preliminary data.</text>
</comment>
<dbReference type="PANTHER" id="PTHR44019:SF20">
    <property type="entry name" value="WD REPEAT-CONTAINING PROTEIN 55"/>
    <property type="match status" value="1"/>
</dbReference>
<dbReference type="Proteomes" id="UP000023152">
    <property type="component" value="Unassembled WGS sequence"/>
</dbReference>
<dbReference type="InterPro" id="IPR015943">
    <property type="entry name" value="WD40/YVTN_repeat-like_dom_sf"/>
</dbReference>
<dbReference type="PROSITE" id="PS50082">
    <property type="entry name" value="WD_REPEATS_2"/>
    <property type="match status" value="1"/>
</dbReference>
<dbReference type="PANTHER" id="PTHR44019">
    <property type="entry name" value="WD REPEAT-CONTAINING PROTEIN 55"/>
    <property type="match status" value="1"/>
</dbReference>
<evidence type="ECO:0000313" key="6">
    <source>
        <dbReference type="EMBL" id="ETO09149.1"/>
    </source>
</evidence>
<keyword evidence="2 4" id="KW-0853">WD repeat</keyword>
<evidence type="ECO:0000256" key="5">
    <source>
        <dbReference type="SAM" id="MobiDB-lite"/>
    </source>
</evidence>
<protein>
    <submittedName>
        <fullName evidence="6">Uncharacterized protein</fullName>
    </submittedName>
</protein>
<sequence>MLGKRSLPKKSLDEPALKRKKYSNWKSKDLTHALTSLQCHPSDHLYLCSLQNGDVNIHRLDLDMFKDKNVHTFHHPHVTNKNNINKVTRENSQSEGPRISISSIASPNKSQKVIQSNDNDNERKEVKEEDNLNTNDIDDEALAMMTDEQFETFLKEKEKELKENTLKRQNQKHIKLNVKGMTDDEKELLEYVCVKACFNKQGDSIVTIWNDNTISIIDLHKQTHLFNVQDILYGDTMNNGETSPLTCLNVYNQDMFATGYDNGTVKLWDLREARNAVIKINHRQQSKSNIKSKSMETFQEQQGAIVCMFSVWHRNRLFAGSNDGLLSTWDLRKNKLYALSDNLNDEILSLTLMKFGKKLCSGMISGYINIWEWDRFGLFSDRIRGHGQWMNHCIKFDEDSMLTACADGLIRLISLYPHRLLHVVGNHNLSAIDHMDLSFDKRVVVSFSAGEHTNAMSKFTHFRKKFSQRYFKLFIYLFNI</sequence>
<dbReference type="EMBL" id="ASPP01024303">
    <property type="protein sequence ID" value="ETO09149.1"/>
    <property type="molecule type" value="Genomic_DNA"/>
</dbReference>
<feature type="compositionally biased region" description="Polar residues" evidence="5">
    <location>
        <begin position="89"/>
        <end position="118"/>
    </location>
</feature>
<dbReference type="InterPro" id="IPR036322">
    <property type="entry name" value="WD40_repeat_dom_sf"/>
</dbReference>
<dbReference type="SMART" id="SM00320">
    <property type="entry name" value="WD40"/>
    <property type="match status" value="6"/>
</dbReference>
<evidence type="ECO:0000256" key="4">
    <source>
        <dbReference type="PROSITE-ProRule" id="PRU00221"/>
    </source>
</evidence>
<dbReference type="AlphaFoldDB" id="X6M5F5"/>
<dbReference type="OrthoDB" id="2288928at2759"/>
<organism evidence="6 7">
    <name type="scientific">Reticulomyxa filosa</name>
    <dbReference type="NCBI Taxonomy" id="46433"/>
    <lineage>
        <taxon>Eukaryota</taxon>
        <taxon>Sar</taxon>
        <taxon>Rhizaria</taxon>
        <taxon>Retaria</taxon>
        <taxon>Foraminifera</taxon>
        <taxon>Monothalamids</taxon>
        <taxon>Reticulomyxidae</taxon>
        <taxon>Reticulomyxa</taxon>
    </lineage>
</organism>
<dbReference type="InterPro" id="IPR050505">
    <property type="entry name" value="WDR55/POC1"/>
</dbReference>
<evidence type="ECO:0000256" key="2">
    <source>
        <dbReference type="ARBA" id="ARBA00022574"/>
    </source>
</evidence>
<evidence type="ECO:0000256" key="3">
    <source>
        <dbReference type="ARBA" id="ARBA00022737"/>
    </source>
</evidence>
<gene>
    <name evidence="6" type="ORF">RFI_28238</name>
</gene>
<dbReference type="SUPFAM" id="SSF50978">
    <property type="entry name" value="WD40 repeat-like"/>
    <property type="match status" value="1"/>
</dbReference>
<name>X6M5F5_RETFI</name>
<proteinExistence type="inferred from homology"/>
<dbReference type="InterPro" id="IPR001680">
    <property type="entry name" value="WD40_rpt"/>
</dbReference>
<accession>X6M5F5</accession>
<evidence type="ECO:0000313" key="7">
    <source>
        <dbReference type="Proteomes" id="UP000023152"/>
    </source>
</evidence>
<feature type="region of interest" description="Disordered" evidence="5">
    <location>
        <begin position="89"/>
        <end position="134"/>
    </location>
</feature>
<feature type="repeat" description="WD" evidence="4">
    <location>
        <begin position="238"/>
        <end position="278"/>
    </location>
</feature>
<reference evidence="6 7" key="1">
    <citation type="journal article" date="2013" name="Curr. Biol.">
        <title>The Genome of the Foraminiferan Reticulomyxa filosa.</title>
        <authorList>
            <person name="Glockner G."/>
            <person name="Hulsmann N."/>
            <person name="Schleicher M."/>
            <person name="Noegel A.A."/>
            <person name="Eichinger L."/>
            <person name="Gallinger C."/>
            <person name="Pawlowski J."/>
            <person name="Sierra R."/>
            <person name="Euteneuer U."/>
            <person name="Pillet L."/>
            <person name="Moustafa A."/>
            <person name="Platzer M."/>
            <person name="Groth M."/>
            <person name="Szafranski K."/>
            <person name="Schliwa M."/>
        </authorList>
    </citation>
    <scope>NUCLEOTIDE SEQUENCE [LARGE SCALE GENOMIC DNA]</scope>
</reference>
<feature type="compositionally biased region" description="Basic and acidic residues" evidence="5">
    <location>
        <begin position="120"/>
        <end position="130"/>
    </location>
</feature>
<keyword evidence="3" id="KW-0677">Repeat</keyword>
<comment type="similarity">
    <text evidence="1">Belongs to the WD repeat WDR55 family.</text>
</comment>